<proteinExistence type="predicted"/>
<dbReference type="EMBL" id="KB202953">
    <property type="protein sequence ID" value="ESO87087.1"/>
    <property type="molecule type" value="Genomic_DNA"/>
</dbReference>
<feature type="region of interest" description="Disordered" evidence="1">
    <location>
        <begin position="46"/>
        <end position="65"/>
    </location>
</feature>
<dbReference type="RefSeq" id="XP_009062040.1">
    <property type="nucleotide sequence ID" value="XM_009063792.1"/>
</dbReference>
<keyword evidence="3" id="KW-1185">Reference proteome</keyword>
<accession>V3ZRW3</accession>
<sequence length="170" mass="18915">MVVESLMVGFKKNQSTAVIMLKMEHILLVILFSMCCHVIATGQEDEGESRVRRSRNRNRGSNNGAAFDNIDVGHLPIGLQRGIQGMVMNRENLASYTPAPVSAEDAECQVGVKQTTYHNGRCIRLGNAQRPACQAGRHLDIYNGECIRQASEERTISFRHERGNFLIDVA</sequence>
<dbReference type="Proteomes" id="UP000030746">
    <property type="component" value="Unassembled WGS sequence"/>
</dbReference>
<dbReference type="CTD" id="20247947"/>
<gene>
    <name evidence="2" type="ORF">LOTGIDRAFT_229257</name>
</gene>
<reference evidence="2 3" key="1">
    <citation type="journal article" date="2013" name="Nature">
        <title>Insights into bilaterian evolution from three spiralian genomes.</title>
        <authorList>
            <person name="Simakov O."/>
            <person name="Marletaz F."/>
            <person name="Cho S.J."/>
            <person name="Edsinger-Gonzales E."/>
            <person name="Havlak P."/>
            <person name="Hellsten U."/>
            <person name="Kuo D.H."/>
            <person name="Larsson T."/>
            <person name="Lv J."/>
            <person name="Arendt D."/>
            <person name="Savage R."/>
            <person name="Osoegawa K."/>
            <person name="de Jong P."/>
            <person name="Grimwood J."/>
            <person name="Chapman J.A."/>
            <person name="Shapiro H."/>
            <person name="Aerts A."/>
            <person name="Otillar R.P."/>
            <person name="Terry A.Y."/>
            <person name="Boore J.L."/>
            <person name="Grigoriev I.V."/>
            <person name="Lindberg D.R."/>
            <person name="Seaver E.C."/>
            <person name="Weisblat D.A."/>
            <person name="Putnam N.H."/>
            <person name="Rokhsar D.S."/>
        </authorList>
    </citation>
    <scope>NUCLEOTIDE SEQUENCE [LARGE SCALE GENOMIC DNA]</scope>
</reference>
<organism evidence="2 3">
    <name type="scientific">Lottia gigantea</name>
    <name type="common">Giant owl limpet</name>
    <dbReference type="NCBI Taxonomy" id="225164"/>
    <lineage>
        <taxon>Eukaryota</taxon>
        <taxon>Metazoa</taxon>
        <taxon>Spiralia</taxon>
        <taxon>Lophotrochozoa</taxon>
        <taxon>Mollusca</taxon>
        <taxon>Gastropoda</taxon>
        <taxon>Patellogastropoda</taxon>
        <taxon>Lottioidea</taxon>
        <taxon>Lottiidae</taxon>
        <taxon>Lottia</taxon>
    </lineage>
</organism>
<dbReference type="OrthoDB" id="6120031at2759"/>
<dbReference type="HOGENOM" id="CLU_1572414_0_0_1"/>
<protein>
    <submittedName>
        <fullName evidence="2">Uncharacterized protein</fullName>
    </submittedName>
</protein>
<evidence type="ECO:0000256" key="1">
    <source>
        <dbReference type="SAM" id="MobiDB-lite"/>
    </source>
</evidence>
<dbReference type="GeneID" id="20247947"/>
<dbReference type="AlphaFoldDB" id="V3ZRW3"/>
<dbReference type="KEGG" id="lgi:LOTGIDRAFT_229257"/>
<evidence type="ECO:0000313" key="3">
    <source>
        <dbReference type="Proteomes" id="UP000030746"/>
    </source>
</evidence>
<name>V3ZRW3_LOTGI</name>
<evidence type="ECO:0000313" key="2">
    <source>
        <dbReference type="EMBL" id="ESO87087.1"/>
    </source>
</evidence>